<dbReference type="Gene3D" id="2.40.50.40">
    <property type="match status" value="1"/>
</dbReference>
<keyword evidence="12" id="KW-1185">Reference proteome</keyword>
<dbReference type="PROSITE" id="PS00472">
    <property type="entry name" value="SMALL_CYTOKINES_CC"/>
    <property type="match status" value="1"/>
</dbReference>
<dbReference type="GO" id="GO:0042102">
    <property type="term" value="P:positive regulation of T cell proliferation"/>
    <property type="evidence" value="ECO:0007669"/>
    <property type="project" value="Ensembl"/>
</dbReference>
<dbReference type="GeneTree" id="ENSGT01100000263482"/>
<dbReference type="GO" id="GO:0070233">
    <property type="term" value="P:negative regulation of T cell apoptotic process"/>
    <property type="evidence" value="ECO:0007669"/>
    <property type="project" value="Ensembl"/>
</dbReference>
<dbReference type="GO" id="GO:0042803">
    <property type="term" value="F:protein homodimerization activity"/>
    <property type="evidence" value="ECO:0007669"/>
    <property type="project" value="Ensembl"/>
</dbReference>
<dbReference type="GO" id="GO:0006816">
    <property type="term" value="P:calcium ion transport"/>
    <property type="evidence" value="ECO:0007669"/>
    <property type="project" value="Ensembl"/>
</dbReference>
<dbReference type="Pfam" id="PF00048">
    <property type="entry name" value="IL8"/>
    <property type="match status" value="1"/>
</dbReference>
<dbReference type="GO" id="GO:0034112">
    <property type="term" value="P:positive regulation of homotypic cell-cell adhesion"/>
    <property type="evidence" value="ECO:0007669"/>
    <property type="project" value="Ensembl"/>
</dbReference>
<dbReference type="GO" id="GO:0009636">
    <property type="term" value="P:response to toxic substance"/>
    <property type="evidence" value="ECO:0007669"/>
    <property type="project" value="Ensembl"/>
</dbReference>
<keyword evidence="8" id="KW-0395">Inflammatory response</keyword>
<reference evidence="11" key="1">
    <citation type="submission" date="2025-08" db="UniProtKB">
        <authorList>
            <consortium name="Ensembl"/>
        </authorList>
    </citation>
    <scope>IDENTIFICATION</scope>
</reference>
<accession>A0A8D0GKZ9</accession>
<dbReference type="GO" id="GO:0030298">
    <property type="term" value="F:receptor signaling protein tyrosine kinase activator activity"/>
    <property type="evidence" value="ECO:0007669"/>
    <property type="project" value="Ensembl"/>
</dbReference>
<dbReference type="Ensembl" id="ENSSPUT00000007958.1">
    <property type="protein sequence ID" value="ENSSPUP00000007469.1"/>
    <property type="gene ID" value="ENSSPUG00000005743.1"/>
</dbReference>
<keyword evidence="5 9" id="KW-0964">Secreted</keyword>
<dbReference type="SMART" id="SM00199">
    <property type="entry name" value="SCY"/>
    <property type="match status" value="1"/>
</dbReference>
<dbReference type="GO" id="GO:0070234">
    <property type="term" value="P:positive regulation of T cell apoptotic process"/>
    <property type="evidence" value="ECO:0007669"/>
    <property type="project" value="Ensembl"/>
</dbReference>
<dbReference type="GO" id="GO:0032008">
    <property type="term" value="P:positive regulation of TOR signaling"/>
    <property type="evidence" value="ECO:0007669"/>
    <property type="project" value="Ensembl"/>
</dbReference>
<organism evidence="11 12">
    <name type="scientific">Sphenodon punctatus</name>
    <name type="common">Tuatara</name>
    <name type="synonym">Hatteria punctata</name>
    <dbReference type="NCBI Taxonomy" id="8508"/>
    <lineage>
        <taxon>Eukaryota</taxon>
        <taxon>Metazoa</taxon>
        <taxon>Chordata</taxon>
        <taxon>Craniata</taxon>
        <taxon>Vertebrata</taxon>
        <taxon>Euteleostomi</taxon>
        <taxon>Lepidosauria</taxon>
        <taxon>Sphenodontia</taxon>
        <taxon>Sphenodontidae</taxon>
        <taxon>Sphenodon</taxon>
    </lineage>
</organism>
<dbReference type="CDD" id="cd00272">
    <property type="entry name" value="Chemokine_CC"/>
    <property type="match status" value="1"/>
</dbReference>
<evidence type="ECO:0000256" key="6">
    <source>
        <dbReference type="ARBA" id="ARBA00022729"/>
    </source>
</evidence>
<dbReference type="GO" id="GO:0007159">
    <property type="term" value="P:leukocyte cell-cell adhesion"/>
    <property type="evidence" value="ECO:0007669"/>
    <property type="project" value="Ensembl"/>
</dbReference>
<keyword evidence="7" id="KW-1015">Disulfide bond</keyword>
<dbReference type="GO" id="GO:0048661">
    <property type="term" value="P:positive regulation of smooth muscle cell proliferation"/>
    <property type="evidence" value="ECO:0007669"/>
    <property type="project" value="Ensembl"/>
</dbReference>
<dbReference type="GO" id="GO:0031583">
    <property type="term" value="P:phospholipase D-activating G protein-coupled receptor signaling pathway"/>
    <property type="evidence" value="ECO:0007669"/>
    <property type="project" value="Ensembl"/>
</dbReference>
<dbReference type="GO" id="GO:0006874">
    <property type="term" value="P:intracellular calcium ion homeostasis"/>
    <property type="evidence" value="ECO:0007669"/>
    <property type="project" value="Ensembl"/>
</dbReference>
<comment type="similarity">
    <text evidence="2 9">Belongs to the intercrine beta (chemokine CC) family.</text>
</comment>
<dbReference type="GO" id="GO:0033634">
    <property type="term" value="P:positive regulation of cell-cell adhesion mediated by integrin"/>
    <property type="evidence" value="ECO:0007669"/>
    <property type="project" value="Ensembl"/>
</dbReference>
<dbReference type="GO" id="GO:0042119">
    <property type="term" value="P:neutrophil activation"/>
    <property type="evidence" value="ECO:0007669"/>
    <property type="project" value="Ensembl"/>
</dbReference>
<dbReference type="GO" id="GO:0051897">
    <property type="term" value="P:positive regulation of phosphatidylinositol 3-kinase/protein kinase B signal transduction"/>
    <property type="evidence" value="ECO:0007669"/>
    <property type="project" value="Ensembl"/>
</dbReference>
<dbReference type="GO" id="GO:0031726">
    <property type="term" value="F:CCR1 chemokine receptor binding"/>
    <property type="evidence" value="ECO:0007669"/>
    <property type="project" value="Ensembl"/>
</dbReference>
<keyword evidence="6 9" id="KW-0732">Signal</keyword>
<dbReference type="GO" id="GO:0006954">
    <property type="term" value="P:inflammatory response"/>
    <property type="evidence" value="ECO:0007669"/>
    <property type="project" value="UniProtKB-KW"/>
</dbReference>
<evidence type="ECO:0000256" key="8">
    <source>
        <dbReference type="ARBA" id="ARBA00023198"/>
    </source>
</evidence>
<evidence type="ECO:0000313" key="12">
    <source>
        <dbReference type="Proteomes" id="UP000694392"/>
    </source>
</evidence>
<feature type="domain" description="Chemokine interleukin-8-like" evidence="10">
    <location>
        <begin position="30"/>
        <end position="88"/>
    </location>
</feature>
<proteinExistence type="inferred from homology"/>
<feature type="signal peptide" evidence="9">
    <location>
        <begin position="1"/>
        <end position="19"/>
    </location>
</feature>
<name>A0A8D0GKZ9_SPHPU</name>
<gene>
    <name evidence="11" type="primary">CCL5</name>
</gene>
<evidence type="ECO:0000256" key="1">
    <source>
        <dbReference type="ARBA" id="ARBA00004613"/>
    </source>
</evidence>
<evidence type="ECO:0000256" key="5">
    <source>
        <dbReference type="ARBA" id="ARBA00022525"/>
    </source>
</evidence>
<dbReference type="AlphaFoldDB" id="A0A8D0GKZ9"/>
<dbReference type="GO" id="GO:0098586">
    <property type="term" value="P:cellular response to virus"/>
    <property type="evidence" value="ECO:0007669"/>
    <property type="project" value="Ensembl"/>
</dbReference>
<dbReference type="GO" id="GO:0046817">
    <property type="term" value="F:chemokine receptor antagonist activity"/>
    <property type="evidence" value="ECO:0007669"/>
    <property type="project" value="Ensembl"/>
</dbReference>
<dbReference type="GO" id="GO:0061844">
    <property type="term" value="P:antimicrobial humoral immune response mediated by antimicrobial peptide"/>
    <property type="evidence" value="ECO:0007669"/>
    <property type="project" value="TreeGrafter"/>
</dbReference>
<dbReference type="GO" id="GO:0004435">
    <property type="term" value="F:phosphatidylinositol-4,5-bisphosphate phospholipase C activity"/>
    <property type="evidence" value="ECO:0007669"/>
    <property type="project" value="Ensembl"/>
</dbReference>
<dbReference type="InterPro" id="IPR000827">
    <property type="entry name" value="Chemokine_CC_CS"/>
</dbReference>
<sequence length="95" mass="10809">MSPPFWLRVVVICTCAIWSRDLVVILGSDTTACCFSYVSRQIPQTHVKDYYYTSGKCSQPSVVFITRRNRQVCANPNTKWVQNYINALELGTTTP</sequence>
<dbReference type="GO" id="GO:0007267">
    <property type="term" value="P:cell-cell signaling"/>
    <property type="evidence" value="ECO:0007669"/>
    <property type="project" value="Ensembl"/>
</dbReference>
<dbReference type="GO" id="GO:0150078">
    <property type="term" value="P:positive regulation of neuroinflammatory response"/>
    <property type="evidence" value="ECO:0007669"/>
    <property type="project" value="Ensembl"/>
</dbReference>
<feature type="chain" id="PRO_5034520687" description="C-C motif chemokine" evidence="9">
    <location>
        <begin position="20"/>
        <end position="95"/>
    </location>
</feature>
<dbReference type="GO" id="GO:0050796">
    <property type="term" value="P:regulation of insulin secretion"/>
    <property type="evidence" value="ECO:0007669"/>
    <property type="project" value="Ensembl"/>
</dbReference>
<dbReference type="PANTHER" id="PTHR12015:SF170">
    <property type="entry name" value="C-C MOTIF CHEMOKINE 5"/>
    <property type="match status" value="1"/>
</dbReference>
<dbReference type="GO" id="GO:0010820">
    <property type="term" value="P:positive regulation of T cell chemotaxis"/>
    <property type="evidence" value="ECO:0007669"/>
    <property type="project" value="Ensembl"/>
</dbReference>
<dbReference type="GO" id="GO:0043922">
    <property type="term" value="P:host-mediated suppression of viral transcription"/>
    <property type="evidence" value="ECO:0007669"/>
    <property type="project" value="Ensembl"/>
</dbReference>
<dbReference type="GO" id="GO:0090026">
    <property type="term" value="P:positive regulation of monocyte chemotaxis"/>
    <property type="evidence" value="ECO:0007669"/>
    <property type="project" value="Ensembl"/>
</dbReference>
<reference evidence="11" key="2">
    <citation type="submission" date="2025-09" db="UniProtKB">
        <authorList>
            <consortium name="Ensembl"/>
        </authorList>
    </citation>
    <scope>IDENTIFICATION</scope>
</reference>
<dbReference type="GO" id="GO:0048245">
    <property type="term" value="P:eosinophil chemotaxis"/>
    <property type="evidence" value="ECO:0007669"/>
    <property type="project" value="Ensembl"/>
</dbReference>
<evidence type="ECO:0000256" key="9">
    <source>
        <dbReference type="RuleBase" id="RU361150"/>
    </source>
</evidence>
<dbReference type="PANTHER" id="PTHR12015">
    <property type="entry name" value="SMALL INDUCIBLE CYTOKINE A"/>
    <property type="match status" value="1"/>
</dbReference>
<dbReference type="GO" id="GO:0014911">
    <property type="term" value="P:positive regulation of smooth muscle cell migration"/>
    <property type="evidence" value="ECO:0007669"/>
    <property type="project" value="Ensembl"/>
</dbReference>
<dbReference type="InterPro" id="IPR036048">
    <property type="entry name" value="Interleukin_8-like_sf"/>
</dbReference>
<dbReference type="GO" id="GO:0035689">
    <property type="term" value="P:chemokine (C-C motif) ligand 5 signaling pathway"/>
    <property type="evidence" value="ECO:0007669"/>
    <property type="project" value="Ensembl"/>
</dbReference>
<dbReference type="SUPFAM" id="SSF54117">
    <property type="entry name" value="Interleukin 8-like chemokines"/>
    <property type="match status" value="1"/>
</dbReference>
<dbReference type="GO" id="GO:0071356">
    <property type="term" value="P:cellular response to tumor necrosis factor"/>
    <property type="evidence" value="ECO:0007669"/>
    <property type="project" value="Ensembl"/>
</dbReference>
<evidence type="ECO:0000256" key="7">
    <source>
        <dbReference type="ARBA" id="ARBA00023157"/>
    </source>
</evidence>
<dbReference type="GO" id="GO:0044344">
    <property type="term" value="P:cellular response to fibroblast growth factor stimulus"/>
    <property type="evidence" value="ECO:0007669"/>
    <property type="project" value="Ensembl"/>
</dbReference>
<dbReference type="GO" id="GO:0008009">
    <property type="term" value="F:chemokine activity"/>
    <property type="evidence" value="ECO:0007669"/>
    <property type="project" value="Ensembl"/>
</dbReference>
<evidence type="ECO:0000259" key="10">
    <source>
        <dbReference type="SMART" id="SM00199"/>
    </source>
</evidence>
<keyword evidence="3 9" id="KW-0145">Chemotaxis</keyword>
<dbReference type="GO" id="GO:2000503">
    <property type="term" value="P:positive regulation of natural killer cell chemotaxis"/>
    <property type="evidence" value="ECO:0007669"/>
    <property type="project" value="Ensembl"/>
</dbReference>
<dbReference type="GO" id="GO:0031730">
    <property type="term" value="F:CCR5 chemokine receptor binding"/>
    <property type="evidence" value="ECO:0007669"/>
    <property type="project" value="Ensembl"/>
</dbReference>
<dbReference type="GO" id="GO:0016004">
    <property type="term" value="F:phospholipase activator activity"/>
    <property type="evidence" value="ECO:0007669"/>
    <property type="project" value="Ensembl"/>
</dbReference>
<dbReference type="InterPro" id="IPR039809">
    <property type="entry name" value="Chemokine_b/g/d"/>
</dbReference>
<dbReference type="GO" id="GO:0010759">
    <property type="term" value="P:positive regulation of macrophage chemotaxis"/>
    <property type="evidence" value="ECO:0007669"/>
    <property type="project" value="Ensembl"/>
</dbReference>
<dbReference type="GO" id="GO:0045071">
    <property type="term" value="P:negative regulation of viral genome replication"/>
    <property type="evidence" value="ECO:0007669"/>
    <property type="project" value="Ensembl"/>
</dbReference>
<dbReference type="GO" id="GO:0071347">
    <property type="term" value="P:cellular response to interleukin-1"/>
    <property type="evidence" value="ECO:0007669"/>
    <property type="project" value="Ensembl"/>
</dbReference>
<dbReference type="GO" id="GO:0051928">
    <property type="term" value="P:positive regulation of calcium ion transport"/>
    <property type="evidence" value="ECO:0007669"/>
    <property type="project" value="Ensembl"/>
</dbReference>
<dbReference type="GO" id="GO:0004672">
    <property type="term" value="F:protein kinase activity"/>
    <property type="evidence" value="ECO:0007669"/>
    <property type="project" value="Ensembl"/>
</dbReference>
<dbReference type="GO" id="GO:0045745">
    <property type="term" value="P:positive regulation of G protein-coupled receptor signaling pathway"/>
    <property type="evidence" value="ECO:0007669"/>
    <property type="project" value="Ensembl"/>
</dbReference>
<dbReference type="GO" id="GO:0071346">
    <property type="term" value="P:cellular response to type II interferon"/>
    <property type="evidence" value="ECO:0007669"/>
    <property type="project" value="Ensembl"/>
</dbReference>
<evidence type="ECO:0000313" key="11">
    <source>
        <dbReference type="Ensembl" id="ENSSPUP00000007469.1"/>
    </source>
</evidence>
<dbReference type="FunFam" id="2.40.50.40:FF:000002">
    <property type="entry name" value="C-C motif chemokine"/>
    <property type="match status" value="1"/>
</dbReference>
<protein>
    <recommendedName>
        <fullName evidence="9">C-C motif chemokine</fullName>
    </recommendedName>
</protein>
<dbReference type="GO" id="GO:0070371">
    <property type="term" value="P:ERK1 and ERK2 cascade"/>
    <property type="evidence" value="ECO:0007669"/>
    <property type="project" value="Ensembl"/>
</dbReference>
<dbReference type="GO" id="GO:0042056">
    <property type="term" value="F:chemoattractant activity"/>
    <property type="evidence" value="ECO:0007669"/>
    <property type="project" value="Ensembl"/>
</dbReference>
<comment type="subcellular location">
    <subcellularLocation>
        <location evidence="1 9">Secreted</location>
    </subcellularLocation>
</comment>
<dbReference type="GO" id="GO:1904894">
    <property type="term" value="P:positive regulation of receptor signaling pathway via STAT"/>
    <property type="evidence" value="ECO:0007669"/>
    <property type="project" value="Ensembl"/>
</dbReference>
<dbReference type="GO" id="GO:0005615">
    <property type="term" value="C:extracellular space"/>
    <property type="evidence" value="ECO:0007669"/>
    <property type="project" value="UniProtKB-KW"/>
</dbReference>
<evidence type="ECO:0000256" key="4">
    <source>
        <dbReference type="ARBA" id="ARBA00022514"/>
    </source>
</evidence>
<dbReference type="InterPro" id="IPR001811">
    <property type="entry name" value="Chemokine_IL8-like_dom"/>
</dbReference>
<dbReference type="Proteomes" id="UP000694392">
    <property type="component" value="Unplaced"/>
</dbReference>
<evidence type="ECO:0000256" key="3">
    <source>
        <dbReference type="ARBA" id="ARBA00022500"/>
    </source>
</evidence>
<dbReference type="GO" id="GO:0006887">
    <property type="term" value="P:exocytosis"/>
    <property type="evidence" value="ECO:0007669"/>
    <property type="project" value="Ensembl"/>
</dbReference>
<evidence type="ECO:0000256" key="2">
    <source>
        <dbReference type="ARBA" id="ARBA00010868"/>
    </source>
</evidence>
<keyword evidence="4 9" id="KW-0202">Cytokine</keyword>